<sequence length="125" mass="13481">MDEKIALVSCSGLSPLGLVVRAATVELALDNENIVAACITEYSAQPNNCSPILDDAKIVSITGCSDDCVSVILKEKDIEVIKNIDAETLVKAYDLNPNDSIRLDDDGEEAVKVLKRFILSELESL</sequence>
<proteinExistence type="predicted"/>
<evidence type="ECO:0000313" key="2">
    <source>
        <dbReference type="Proteomes" id="UP000323439"/>
    </source>
</evidence>
<name>A0A1G5WNS6_9EURY</name>
<dbReference type="RefSeq" id="WP_149732069.1">
    <property type="nucleotide sequence ID" value="NZ_FMXB01000011.1"/>
</dbReference>
<protein>
    <submittedName>
        <fullName evidence="1">DGC domain-containing protein</fullName>
    </submittedName>
</protein>
<dbReference type="InterPro" id="IPR014958">
    <property type="entry name" value="DGC"/>
</dbReference>
<dbReference type="OrthoDB" id="70751at2157"/>
<organism evidence="1 2">
    <name type="scientific">Methanobrevibacter millerae</name>
    <dbReference type="NCBI Taxonomy" id="230361"/>
    <lineage>
        <taxon>Archaea</taxon>
        <taxon>Methanobacteriati</taxon>
        <taxon>Methanobacteriota</taxon>
        <taxon>Methanomada group</taxon>
        <taxon>Methanobacteria</taxon>
        <taxon>Methanobacteriales</taxon>
        <taxon>Methanobacteriaceae</taxon>
        <taxon>Methanobrevibacter</taxon>
    </lineage>
</organism>
<dbReference type="EMBL" id="FMXB01000011">
    <property type="protein sequence ID" value="SDA59600.1"/>
    <property type="molecule type" value="Genomic_DNA"/>
</dbReference>
<dbReference type="Pfam" id="PF08859">
    <property type="entry name" value="DGC"/>
    <property type="match status" value="1"/>
</dbReference>
<keyword evidence="2" id="KW-1185">Reference proteome</keyword>
<reference evidence="1 2" key="1">
    <citation type="submission" date="2016-10" db="EMBL/GenBank/DDBJ databases">
        <authorList>
            <person name="Varghese N."/>
            <person name="Submissions S."/>
        </authorList>
    </citation>
    <scope>NUCLEOTIDE SEQUENCE [LARGE SCALE GENOMIC DNA]</scope>
    <source>
        <strain evidence="1 2">DSM 16643</strain>
    </source>
</reference>
<dbReference type="AlphaFoldDB" id="A0A1G5WNS6"/>
<gene>
    <name evidence="1" type="ORF">SAMN02910315_01535</name>
</gene>
<dbReference type="Proteomes" id="UP000323439">
    <property type="component" value="Unassembled WGS sequence"/>
</dbReference>
<dbReference type="STRING" id="230361.sm9_0368"/>
<accession>A0A1G5WNS6</accession>
<evidence type="ECO:0000313" key="1">
    <source>
        <dbReference type="EMBL" id="SDA59600.1"/>
    </source>
</evidence>